<feature type="domain" description="N-acetyltransferase" evidence="1">
    <location>
        <begin position="26"/>
        <end position="167"/>
    </location>
</feature>
<organism evidence="2 3">
    <name type="scientific">Rhodoferax antarcticus ANT.BR</name>
    <dbReference type="NCBI Taxonomy" id="1111071"/>
    <lineage>
        <taxon>Bacteria</taxon>
        <taxon>Pseudomonadati</taxon>
        <taxon>Pseudomonadota</taxon>
        <taxon>Betaproteobacteria</taxon>
        <taxon>Burkholderiales</taxon>
        <taxon>Comamonadaceae</taxon>
        <taxon>Rhodoferax</taxon>
    </lineage>
</organism>
<keyword evidence="2" id="KW-0808">Transferase</keyword>
<dbReference type="PROSITE" id="PS51186">
    <property type="entry name" value="GNAT"/>
    <property type="match status" value="1"/>
</dbReference>
<dbReference type="Gene3D" id="3.40.630.30">
    <property type="match status" value="1"/>
</dbReference>
<dbReference type="EMBL" id="MSYM01000013">
    <property type="protein sequence ID" value="OLP06543.1"/>
    <property type="molecule type" value="Genomic_DNA"/>
</dbReference>
<dbReference type="STRING" id="81479.RA876_07975"/>
<comment type="caution">
    <text evidence="2">The sequence shown here is derived from an EMBL/GenBank/DDBJ whole genome shotgun (WGS) entry which is preliminary data.</text>
</comment>
<evidence type="ECO:0000313" key="2">
    <source>
        <dbReference type="EMBL" id="OLP06543.1"/>
    </source>
</evidence>
<gene>
    <name evidence="2" type="ORF">BLL52_2779</name>
</gene>
<dbReference type="GO" id="GO:0016747">
    <property type="term" value="F:acyltransferase activity, transferring groups other than amino-acyl groups"/>
    <property type="evidence" value="ECO:0007669"/>
    <property type="project" value="InterPro"/>
</dbReference>
<dbReference type="AlphaFoldDB" id="A0A1Q8YET5"/>
<evidence type="ECO:0000313" key="3">
    <source>
        <dbReference type="Proteomes" id="UP000185911"/>
    </source>
</evidence>
<proteinExistence type="predicted"/>
<evidence type="ECO:0000259" key="1">
    <source>
        <dbReference type="PROSITE" id="PS51186"/>
    </source>
</evidence>
<dbReference type="Proteomes" id="UP000185911">
    <property type="component" value="Unassembled WGS sequence"/>
</dbReference>
<dbReference type="RefSeq" id="WP_083633924.1">
    <property type="nucleotide sequence ID" value="NZ_MSYM01000013.1"/>
</dbReference>
<dbReference type="InterPro" id="IPR016181">
    <property type="entry name" value="Acyl_CoA_acyltransferase"/>
</dbReference>
<name>A0A1Q8YET5_9BURK</name>
<dbReference type="Pfam" id="PF13673">
    <property type="entry name" value="Acetyltransf_10"/>
    <property type="match status" value="1"/>
</dbReference>
<dbReference type="SUPFAM" id="SSF55729">
    <property type="entry name" value="Acyl-CoA N-acyltransferases (Nat)"/>
    <property type="match status" value="1"/>
</dbReference>
<sequence length="167" mass="18638">MTFKLWSIGTGRATHEAASAPVWRLMAFEDLRVSQLYEALRLRSEVFVVEQQCIFQDMDGADPKAMHLFGVQDSELQAYARCFEAGVKFPEASFGRVLIRLSARGKGLGHVLIEQAISAISQVWGPQAIRIGAQMQLVDFYAKHGFVDAGTHYLEDGIAHLEMLRPV</sequence>
<reference evidence="2 3" key="1">
    <citation type="submission" date="2017-01" db="EMBL/GenBank/DDBJ databases">
        <title>Genome sequence of Rhodoferax antarcticus ANT.BR, a psychrophilic purple nonsulfur bacterium from an Antarctic microbial mat.</title>
        <authorList>
            <person name="Baker J."/>
            <person name="Riester C."/>
            <person name="Skinner B."/>
            <person name="Newell A."/>
            <person name="Swingley W."/>
            <person name="Madigan M."/>
            <person name="Jung D."/>
            <person name="Asao M."/>
            <person name="Chen M."/>
            <person name="Loughlin P."/>
            <person name="Pan H."/>
            <person name="Lin S."/>
            <person name="Li N."/>
            <person name="Shaw J."/>
            <person name="Prado M."/>
            <person name="Sherman C."/>
            <person name="Li X."/>
            <person name="Tang J."/>
            <person name="Blankenship R."/>
            <person name="Zhao T."/>
            <person name="Touchman J."/>
            <person name="Sattley M."/>
        </authorList>
    </citation>
    <scope>NUCLEOTIDE SEQUENCE [LARGE SCALE GENOMIC DNA]</scope>
    <source>
        <strain evidence="2 3">ANT.BR</strain>
    </source>
</reference>
<keyword evidence="3" id="KW-1185">Reference proteome</keyword>
<accession>A0A1Q8YET5</accession>
<protein>
    <submittedName>
        <fullName evidence="2">GNAT family acetyltransferase</fullName>
    </submittedName>
</protein>
<dbReference type="InterPro" id="IPR000182">
    <property type="entry name" value="GNAT_dom"/>
</dbReference>